<accession>C6HJL3</accession>
<feature type="compositionally biased region" description="Low complexity" evidence="1">
    <location>
        <begin position="86"/>
        <end position="126"/>
    </location>
</feature>
<dbReference type="eggNOG" id="ENOG502SZDT">
    <property type="taxonomic scope" value="Eukaryota"/>
</dbReference>
<protein>
    <submittedName>
        <fullName evidence="2">Uncharacterized protein</fullName>
    </submittedName>
</protein>
<dbReference type="EMBL" id="GG692429">
    <property type="protein sequence ID" value="EER39289.1"/>
    <property type="molecule type" value="Genomic_DNA"/>
</dbReference>
<name>C6HJL3_AJECH</name>
<dbReference type="HOGENOM" id="CLU_2084383_0_0_1"/>
<evidence type="ECO:0000256" key="1">
    <source>
        <dbReference type="SAM" id="MobiDB-lite"/>
    </source>
</evidence>
<organism evidence="2 3">
    <name type="scientific">Ajellomyces capsulatus (strain H143)</name>
    <name type="common">Darling's disease fungus</name>
    <name type="synonym">Histoplasma capsulatum</name>
    <dbReference type="NCBI Taxonomy" id="544712"/>
    <lineage>
        <taxon>Eukaryota</taxon>
        <taxon>Fungi</taxon>
        <taxon>Dikarya</taxon>
        <taxon>Ascomycota</taxon>
        <taxon>Pezizomycotina</taxon>
        <taxon>Eurotiomycetes</taxon>
        <taxon>Eurotiomycetidae</taxon>
        <taxon>Onygenales</taxon>
        <taxon>Ajellomycetaceae</taxon>
        <taxon>Histoplasma</taxon>
    </lineage>
</organism>
<gene>
    <name evidence="2" type="ORF">HCDG_06394</name>
</gene>
<feature type="region of interest" description="Disordered" evidence="1">
    <location>
        <begin position="67"/>
        <end position="126"/>
    </location>
</feature>
<evidence type="ECO:0000313" key="3">
    <source>
        <dbReference type="Proteomes" id="UP000002624"/>
    </source>
</evidence>
<dbReference type="VEuPathDB" id="FungiDB:HCDG_06394"/>
<evidence type="ECO:0000313" key="2">
    <source>
        <dbReference type="EMBL" id="EER39289.1"/>
    </source>
</evidence>
<proteinExistence type="predicted"/>
<dbReference type="AlphaFoldDB" id="C6HJL3"/>
<dbReference type="OMA" id="AELIYFQ"/>
<dbReference type="OrthoDB" id="3830579at2759"/>
<dbReference type="STRING" id="544712.C6HJL3"/>
<reference evidence="3" key="1">
    <citation type="submission" date="2009-05" db="EMBL/GenBank/DDBJ databases">
        <title>The genome sequence of Ajellomyces capsulatus strain H143.</title>
        <authorList>
            <person name="Champion M."/>
            <person name="Cuomo C.A."/>
            <person name="Ma L.-J."/>
            <person name="Henn M.R."/>
            <person name="Sil A."/>
            <person name="Goldman B."/>
            <person name="Young S.K."/>
            <person name="Kodira C.D."/>
            <person name="Zeng Q."/>
            <person name="Koehrsen M."/>
            <person name="Alvarado L."/>
            <person name="Berlin A.M."/>
            <person name="Borenstein D."/>
            <person name="Chen Z."/>
            <person name="Engels R."/>
            <person name="Freedman E."/>
            <person name="Gellesch M."/>
            <person name="Goldberg J."/>
            <person name="Griggs A."/>
            <person name="Gujja S."/>
            <person name="Heiman D.I."/>
            <person name="Hepburn T.A."/>
            <person name="Howarth C."/>
            <person name="Jen D."/>
            <person name="Larson L."/>
            <person name="Lewis B."/>
            <person name="Mehta T."/>
            <person name="Park D."/>
            <person name="Pearson M."/>
            <person name="Roberts A."/>
            <person name="Saif S."/>
            <person name="Shea T.D."/>
            <person name="Shenoy N."/>
            <person name="Sisk P."/>
            <person name="Stolte C."/>
            <person name="Sykes S."/>
            <person name="Walk T."/>
            <person name="White J."/>
            <person name="Yandava C."/>
            <person name="Klein B."/>
            <person name="McEwen J.G."/>
            <person name="Puccia R."/>
            <person name="Goldman G.H."/>
            <person name="Felipe M.S."/>
            <person name="Nino-Vega G."/>
            <person name="San-Blas G."/>
            <person name="Taylor J.W."/>
            <person name="Mendoza L."/>
            <person name="Galagan J.E."/>
            <person name="Nusbaum C."/>
            <person name="Birren B.W."/>
        </authorList>
    </citation>
    <scope>NUCLEOTIDE SEQUENCE [LARGE SCALE GENOMIC DNA]</scope>
    <source>
        <strain evidence="3">H143</strain>
    </source>
</reference>
<sequence length="126" mass="13845">MASTAVTELVYLTFREGVKPEDPENYDGRVFTDTLEAVKLQSGYLYSSWGRTVADENDIVWVHGRTTHPLFPSAKSPQSSRPPQPQSQSTQPSPHPSPSKTSPQHQSSKSPSSLSPAPSLRQRNPS</sequence>
<dbReference type="Proteomes" id="UP000002624">
    <property type="component" value="Unassembled WGS sequence"/>
</dbReference>